<evidence type="ECO:0000256" key="2">
    <source>
        <dbReference type="SAM" id="MobiDB-lite"/>
    </source>
</evidence>
<keyword evidence="4" id="KW-1185">Reference proteome</keyword>
<protein>
    <submittedName>
        <fullName evidence="3">Uncharacterized protein</fullName>
    </submittedName>
</protein>
<keyword evidence="1" id="KW-0175">Coiled coil</keyword>
<dbReference type="PANTHER" id="PTHR13138">
    <property type="entry name" value="PROTEIN LIN1"/>
    <property type="match status" value="1"/>
</dbReference>
<name>A0ABQ0DZ02_9EUKA</name>
<organism evidence="3 4">
    <name type="scientific">Entamoeba nuttalli</name>
    <dbReference type="NCBI Taxonomy" id="412467"/>
    <lineage>
        <taxon>Eukaryota</taxon>
        <taxon>Amoebozoa</taxon>
        <taxon>Evosea</taxon>
        <taxon>Archamoebae</taxon>
        <taxon>Mastigamoebida</taxon>
        <taxon>Entamoebidae</taxon>
        <taxon>Entamoeba</taxon>
    </lineage>
</organism>
<feature type="region of interest" description="Disordered" evidence="2">
    <location>
        <begin position="28"/>
        <end position="91"/>
    </location>
</feature>
<feature type="compositionally biased region" description="Basic and acidic residues" evidence="2">
    <location>
        <begin position="73"/>
        <end position="91"/>
    </location>
</feature>
<evidence type="ECO:0000313" key="4">
    <source>
        <dbReference type="Proteomes" id="UP001628156"/>
    </source>
</evidence>
<comment type="caution">
    <text evidence="3">The sequence shown here is derived from an EMBL/GenBank/DDBJ whole genome shotgun (WGS) entry which is preliminary data.</text>
</comment>
<feature type="coiled-coil region" evidence="1">
    <location>
        <begin position="113"/>
        <end position="150"/>
    </location>
</feature>
<dbReference type="Proteomes" id="UP001628156">
    <property type="component" value="Unassembled WGS sequence"/>
</dbReference>
<sequence>MSDKQLQQELQEEYNKYLRDDYKKVHATKKDLNEIEEHKLKRKEVETDWNDDDFEGEEREDEQTEEGEIEPFNLDREREEGNFDRDGNYTKFKREDGEKDNWIEMVENDSKSIKNEKRLQEIKQKEIERVRKEEERCNNVEQNKVQVYQQIISLLFPNENSKKAICRLKKEKKLVEMNQLIDACGNLVDIGDYLIYEKTKEQLQSFVTSH</sequence>
<proteinExistence type="predicted"/>
<feature type="compositionally biased region" description="Basic and acidic residues" evidence="2">
    <location>
        <begin position="28"/>
        <end position="46"/>
    </location>
</feature>
<evidence type="ECO:0000256" key="1">
    <source>
        <dbReference type="SAM" id="Coils"/>
    </source>
</evidence>
<reference evidence="3 4" key="1">
    <citation type="journal article" date="2019" name="PLoS Negl. Trop. Dis.">
        <title>Whole genome sequencing of Entamoeba nuttalli reveals mammalian host-related molecular signatures and a novel octapeptide-repeat surface protein.</title>
        <authorList>
            <person name="Tanaka M."/>
            <person name="Makiuchi T."/>
            <person name="Komiyama T."/>
            <person name="Shiina T."/>
            <person name="Osaki K."/>
            <person name="Tachibana H."/>
        </authorList>
    </citation>
    <scope>NUCLEOTIDE SEQUENCE [LARGE SCALE GENOMIC DNA]</scope>
    <source>
        <strain evidence="3 4">P19-061405</strain>
    </source>
</reference>
<dbReference type="PANTHER" id="PTHR13138:SF3">
    <property type="entry name" value="CD2 ANTIGEN CYTOPLASMIC TAIL-BINDING PROTEIN 2"/>
    <property type="match status" value="1"/>
</dbReference>
<dbReference type="InterPro" id="IPR039905">
    <property type="entry name" value="CD2BP2/Lin1"/>
</dbReference>
<evidence type="ECO:0000313" key="3">
    <source>
        <dbReference type="EMBL" id="GAB1228087.1"/>
    </source>
</evidence>
<accession>A0ABQ0DZ02</accession>
<dbReference type="EMBL" id="BAAFRS010000371">
    <property type="protein sequence ID" value="GAB1228087.1"/>
    <property type="molecule type" value="Genomic_DNA"/>
</dbReference>
<feature type="compositionally biased region" description="Acidic residues" evidence="2">
    <location>
        <begin position="47"/>
        <end position="69"/>
    </location>
</feature>
<gene>
    <name evidence="3" type="ORF">ENUP19_0371G0023</name>
</gene>